<dbReference type="InterPro" id="IPR036291">
    <property type="entry name" value="NAD(P)-bd_dom_sf"/>
</dbReference>
<evidence type="ECO:0000256" key="3">
    <source>
        <dbReference type="RuleBase" id="RU000363"/>
    </source>
</evidence>
<accession>A0A9Q6HQ86</accession>
<dbReference type="PANTHER" id="PTHR44169:SF6">
    <property type="entry name" value="NADPH-DEPENDENT 1-ACYLDIHYDROXYACETONE PHOSPHATE REDUCTASE"/>
    <property type="match status" value="1"/>
</dbReference>
<gene>
    <name evidence="4" type="ORF">BU058_03120</name>
</gene>
<sequence>MKVALVTGASSGIGYETAKALAKKDYHVYAVARNIESMSALRAYNVKLIKLDITNHSLIQNVVNHIIEVEGHIDILVNSAGYGSFGAVEDVSIEEAKKQFEVNLFGLSELTKAVIPSMREQNFGKIINISSISGSVPSCFGVWYHASKHALEGYSESLRLELSDFGIDVIVIAPGGIKTNWGPIAINHLKASSRGSVYEEQSQNMANLMDKQFKSDFLLAPSAVAKTIVKSIERHKAKPRYIVGFSAKIIILMHAILPTKLFNRIQKKQVERSPRN</sequence>
<evidence type="ECO:0000313" key="4">
    <source>
        <dbReference type="EMBL" id="PTI76807.1"/>
    </source>
</evidence>
<comment type="caution">
    <text evidence="4">The sequence shown here is derived from an EMBL/GenBank/DDBJ whole genome shotgun (WGS) entry which is preliminary data.</text>
</comment>
<dbReference type="Pfam" id="PF00106">
    <property type="entry name" value="adh_short"/>
    <property type="match status" value="1"/>
</dbReference>
<proteinExistence type="inferred from homology"/>
<dbReference type="AlphaFoldDB" id="A0A9Q6HQ86"/>
<comment type="similarity">
    <text evidence="1 3">Belongs to the short-chain dehydrogenases/reductases (SDR) family.</text>
</comment>
<dbReference type="Proteomes" id="UP000241960">
    <property type="component" value="Unassembled WGS sequence"/>
</dbReference>
<organism evidence="4 5">
    <name type="scientific">Staphylococcus succinus</name>
    <dbReference type="NCBI Taxonomy" id="61015"/>
    <lineage>
        <taxon>Bacteria</taxon>
        <taxon>Bacillati</taxon>
        <taxon>Bacillota</taxon>
        <taxon>Bacilli</taxon>
        <taxon>Bacillales</taxon>
        <taxon>Staphylococcaceae</taxon>
        <taxon>Staphylococcus</taxon>
    </lineage>
</organism>
<dbReference type="RefSeq" id="WP_107544842.1">
    <property type="nucleotide sequence ID" value="NZ_PZFQ01000007.1"/>
</dbReference>
<dbReference type="NCBIfam" id="NF004826">
    <property type="entry name" value="PRK06182.1"/>
    <property type="match status" value="1"/>
</dbReference>
<dbReference type="PRINTS" id="PR00080">
    <property type="entry name" value="SDRFAMILY"/>
</dbReference>
<dbReference type="PANTHER" id="PTHR44169">
    <property type="entry name" value="NADPH-DEPENDENT 1-ACYLDIHYDROXYACETONE PHOSPHATE REDUCTASE"/>
    <property type="match status" value="1"/>
</dbReference>
<dbReference type="Gene3D" id="3.40.50.720">
    <property type="entry name" value="NAD(P)-binding Rossmann-like Domain"/>
    <property type="match status" value="1"/>
</dbReference>
<evidence type="ECO:0000256" key="1">
    <source>
        <dbReference type="ARBA" id="ARBA00006484"/>
    </source>
</evidence>
<dbReference type="InterPro" id="IPR002347">
    <property type="entry name" value="SDR_fam"/>
</dbReference>
<dbReference type="GO" id="GO:0016491">
    <property type="term" value="F:oxidoreductase activity"/>
    <property type="evidence" value="ECO:0007669"/>
    <property type="project" value="UniProtKB-KW"/>
</dbReference>
<protein>
    <submittedName>
        <fullName evidence="4">Short-chain dehydrogenase/reductase</fullName>
    </submittedName>
</protein>
<reference evidence="4 5" key="1">
    <citation type="journal article" date="2016" name="Front. Microbiol.">
        <title>Comprehensive Phylogenetic Analysis of Bovine Non-aureus Staphylococci Species Based on Whole-Genome Sequencing.</title>
        <authorList>
            <person name="Naushad S."/>
            <person name="Barkema H.W."/>
            <person name="Luby C."/>
            <person name="Condas L.A."/>
            <person name="Nobrega D.B."/>
            <person name="Carson D.A."/>
            <person name="De Buck J."/>
        </authorList>
    </citation>
    <scope>NUCLEOTIDE SEQUENCE [LARGE SCALE GENOMIC DNA]</scope>
    <source>
        <strain evidence="4 5">SNUC 1231</strain>
    </source>
</reference>
<dbReference type="PRINTS" id="PR00081">
    <property type="entry name" value="GDHRDH"/>
</dbReference>
<evidence type="ECO:0000313" key="5">
    <source>
        <dbReference type="Proteomes" id="UP000241960"/>
    </source>
</evidence>
<keyword evidence="2" id="KW-0560">Oxidoreductase</keyword>
<dbReference type="CDD" id="cd05374">
    <property type="entry name" value="17beta-HSD-like_SDR_c"/>
    <property type="match status" value="1"/>
</dbReference>
<evidence type="ECO:0000256" key="2">
    <source>
        <dbReference type="ARBA" id="ARBA00023002"/>
    </source>
</evidence>
<dbReference type="SUPFAM" id="SSF51735">
    <property type="entry name" value="NAD(P)-binding Rossmann-fold domains"/>
    <property type="match status" value="1"/>
</dbReference>
<name>A0A9Q6HQ86_9STAP</name>
<dbReference type="EMBL" id="PZFQ01000007">
    <property type="protein sequence ID" value="PTI76807.1"/>
    <property type="molecule type" value="Genomic_DNA"/>
</dbReference>